<reference evidence="4" key="1">
    <citation type="journal article" date="2019" name="Int. J. Syst. Evol. Microbiol.">
        <title>The Global Catalogue of Microorganisms (GCM) 10K type strain sequencing project: providing services to taxonomists for standard genome sequencing and annotation.</title>
        <authorList>
            <consortium name="The Broad Institute Genomics Platform"/>
            <consortium name="The Broad Institute Genome Sequencing Center for Infectious Disease"/>
            <person name="Wu L."/>
            <person name="Ma J."/>
        </authorList>
    </citation>
    <scope>NUCLEOTIDE SEQUENCE [LARGE SCALE GENOMIC DNA]</scope>
    <source>
        <strain evidence="4">CGMCC 4.7304</strain>
    </source>
</reference>
<sequence>MHMNSAPHLLAEDRPEFERVLDQALRSADHDPEMAAVPGQRLTTAQLRGMALDAMADITASATAEYSAYVKARDALRAFSAAHPQPLGAPVTFADDRDPDGIPAPAVEEEGDATDGPEADPGAGAGAVLAVLAPVLAGIAALLFLLVGYALRAVDSNDSVADSMITVGWWFAGLTAVGVFVAMTGLLATALRNGRGASGDPRGPLLSEEAERAREAWRQALLHRGLLPFLRAAVAQSAVTSPRAYVPRRPEGPGRAPNLGYSRPGFSSREETSSPGTRPRFTSPDYTSPEYGGPDSHPE</sequence>
<evidence type="ECO:0000313" key="3">
    <source>
        <dbReference type="EMBL" id="MFC5719803.1"/>
    </source>
</evidence>
<feature type="region of interest" description="Disordered" evidence="1">
    <location>
        <begin position="89"/>
        <end position="120"/>
    </location>
</feature>
<keyword evidence="4" id="KW-1185">Reference proteome</keyword>
<evidence type="ECO:0000313" key="4">
    <source>
        <dbReference type="Proteomes" id="UP001596083"/>
    </source>
</evidence>
<protein>
    <recommendedName>
        <fullName evidence="5">Transmembrane protein</fullName>
    </recommendedName>
</protein>
<feature type="compositionally biased region" description="Acidic residues" evidence="1">
    <location>
        <begin position="107"/>
        <end position="118"/>
    </location>
</feature>
<keyword evidence="2" id="KW-0472">Membrane</keyword>
<evidence type="ECO:0000256" key="1">
    <source>
        <dbReference type="SAM" id="MobiDB-lite"/>
    </source>
</evidence>
<comment type="caution">
    <text evidence="3">The sequence shown here is derived from an EMBL/GenBank/DDBJ whole genome shotgun (WGS) entry which is preliminary data.</text>
</comment>
<evidence type="ECO:0000256" key="2">
    <source>
        <dbReference type="SAM" id="Phobius"/>
    </source>
</evidence>
<dbReference type="Proteomes" id="UP001596083">
    <property type="component" value="Unassembled WGS sequence"/>
</dbReference>
<dbReference type="EMBL" id="JBHSPB010000003">
    <property type="protein sequence ID" value="MFC5719803.1"/>
    <property type="molecule type" value="Genomic_DNA"/>
</dbReference>
<feature type="region of interest" description="Disordered" evidence="1">
    <location>
        <begin position="241"/>
        <end position="299"/>
    </location>
</feature>
<evidence type="ECO:0008006" key="5">
    <source>
        <dbReference type="Google" id="ProtNLM"/>
    </source>
</evidence>
<dbReference type="RefSeq" id="WP_390314898.1">
    <property type="nucleotide sequence ID" value="NZ_JBHSPB010000003.1"/>
</dbReference>
<accession>A0ABW0YW28</accession>
<organism evidence="3 4">
    <name type="scientific">Streptomyces gamaensis</name>
    <dbReference type="NCBI Taxonomy" id="1763542"/>
    <lineage>
        <taxon>Bacteria</taxon>
        <taxon>Bacillati</taxon>
        <taxon>Actinomycetota</taxon>
        <taxon>Actinomycetes</taxon>
        <taxon>Kitasatosporales</taxon>
        <taxon>Streptomycetaceae</taxon>
        <taxon>Streptomyces</taxon>
    </lineage>
</organism>
<keyword evidence="2" id="KW-0812">Transmembrane</keyword>
<feature type="transmembrane region" description="Helical" evidence="2">
    <location>
        <begin position="127"/>
        <end position="149"/>
    </location>
</feature>
<name>A0ABW0YW28_9ACTN</name>
<feature type="transmembrane region" description="Helical" evidence="2">
    <location>
        <begin position="169"/>
        <end position="191"/>
    </location>
</feature>
<proteinExistence type="predicted"/>
<keyword evidence="2" id="KW-1133">Transmembrane helix</keyword>
<gene>
    <name evidence="3" type="ORF">ACFP1Z_06370</name>
</gene>